<organism evidence="2 3">
    <name type="scientific">Sediminitomix flava</name>
    <dbReference type="NCBI Taxonomy" id="379075"/>
    <lineage>
        <taxon>Bacteria</taxon>
        <taxon>Pseudomonadati</taxon>
        <taxon>Bacteroidota</taxon>
        <taxon>Cytophagia</taxon>
        <taxon>Cytophagales</taxon>
        <taxon>Flammeovirgaceae</taxon>
        <taxon>Sediminitomix</taxon>
    </lineage>
</organism>
<dbReference type="Proteomes" id="UP000245535">
    <property type="component" value="Unassembled WGS sequence"/>
</dbReference>
<dbReference type="Gene3D" id="3.30.420.150">
    <property type="entry name" value="Exopolyphosphatase. Domain 2"/>
    <property type="match status" value="1"/>
</dbReference>
<evidence type="ECO:0000313" key="3">
    <source>
        <dbReference type="Proteomes" id="UP000245535"/>
    </source>
</evidence>
<dbReference type="PANTHER" id="PTHR30005">
    <property type="entry name" value="EXOPOLYPHOSPHATASE"/>
    <property type="match status" value="1"/>
</dbReference>
<dbReference type="InterPro" id="IPR050273">
    <property type="entry name" value="GppA/Ppx_hydrolase"/>
</dbReference>
<dbReference type="Pfam" id="PF02541">
    <property type="entry name" value="Ppx-GppA"/>
    <property type="match status" value="1"/>
</dbReference>
<keyword evidence="3" id="KW-1185">Reference proteome</keyword>
<dbReference type="InterPro" id="IPR003695">
    <property type="entry name" value="Ppx_GppA_N"/>
</dbReference>
<comment type="caution">
    <text evidence="2">The sequence shown here is derived from an EMBL/GenBank/DDBJ whole genome shotgun (WGS) entry which is preliminary data.</text>
</comment>
<dbReference type="AlphaFoldDB" id="A0A315Z7C3"/>
<sequence>MRIAVIDLGTNTFKYILCELQDGKLVRLASDLQFVRLGKGGISDGRILQEAVDRAIHTLSDFKKQINRVGADEIVAIGTNVFRAAKNAEEVIEEIYEELRIKVHVISGEEEARLISFGVQHEINFEGEKGLIMDIGGGSTEFIICDEKKIYWKESFEIGAQRLMDAFYKEDPISLESQKEMYDFFDEELASLNEQISIFQPKKLIGSAGTFDTIRSMYEARTRETLTEEKNFVGTGIFNAMYQELLTLPRVQRLQIAGLISERVDMIVPAAISLQYVIEQVQTDRIYISESSLREGIFWQKHS</sequence>
<protein>
    <submittedName>
        <fullName evidence="2">Exopolyphosphatase/guanosine-5'-triphosphate, 3'-diphosphate pyrophosphatase</fullName>
    </submittedName>
</protein>
<dbReference type="Gene3D" id="3.30.420.40">
    <property type="match status" value="1"/>
</dbReference>
<name>A0A315Z7C3_SEDFL</name>
<dbReference type="EMBL" id="QGDO01000006">
    <property type="protein sequence ID" value="PWJ39315.1"/>
    <property type="molecule type" value="Genomic_DNA"/>
</dbReference>
<dbReference type="OrthoDB" id="9814545at2"/>
<feature type="domain" description="Ppx/GppA phosphatase N-terminal" evidence="1">
    <location>
        <begin position="21"/>
        <end position="300"/>
    </location>
</feature>
<dbReference type="CDD" id="cd24055">
    <property type="entry name" value="ASKHA_NBD_ChPPX-like"/>
    <property type="match status" value="1"/>
</dbReference>
<evidence type="ECO:0000313" key="2">
    <source>
        <dbReference type="EMBL" id="PWJ39315.1"/>
    </source>
</evidence>
<gene>
    <name evidence="2" type="ORF">BC781_106216</name>
</gene>
<dbReference type="RefSeq" id="WP_109621244.1">
    <property type="nucleotide sequence ID" value="NZ_QGDO01000006.1"/>
</dbReference>
<dbReference type="GO" id="GO:0016462">
    <property type="term" value="F:pyrophosphatase activity"/>
    <property type="evidence" value="ECO:0007669"/>
    <property type="project" value="TreeGrafter"/>
</dbReference>
<proteinExistence type="predicted"/>
<reference evidence="2 3" key="1">
    <citation type="submission" date="2018-03" db="EMBL/GenBank/DDBJ databases">
        <title>Genomic Encyclopedia of Archaeal and Bacterial Type Strains, Phase II (KMG-II): from individual species to whole genera.</title>
        <authorList>
            <person name="Goeker M."/>
        </authorList>
    </citation>
    <scope>NUCLEOTIDE SEQUENCE [LARGE SCALE GENOMIC DNA]</scope>
    <source>
        <strain evidence="2 3">DSM 28229</strain>
    </source>
</reference>
<accession>A0A315Z7C3</accession>
<evidence type="ECO:0000259" key="1">
    <source>
        <dbReference type="Pfam" id="PF02541"/>
    </source>
</evidence>
<dbReference type="SUPFAM" id="SSF53067">
    <property type="entry name" value="Actin-like ATPase domain"/>
    <property type="match status" value="2"/>
</dbReference>
<dbReference type="PANTHER" id="PTHR30005:SF0">
    <property type="entry name" value="RETROGRADE REGULATION PROTEIN 2"/>
    <property type="match status" value="1"/>
</dbReference>
<dbReference type="InterPro" id="IPR043129">
    <property type="entry name" value="ATPase_NBD"/>
</dbReference>